<dbReference type="OrthoDB" id="2524578at2759"/>
<proteinExistence type="predicted"/>
<sequence length="239" mass="24763">MVRCVPRDPLPVSLLTSSSSRATLPFSPTTTQASHKWSRPKALPVGVTTSLSLEQQQILAAVPRWKKAWVRPSTLKPGQNPNFKILKWVIDTDQDKSEGTEEEMQAALQEVAAGNIPLPGSSGGINADGTITLDFGGDGPSIPASGTATPALPPAAPPLVAPVPASTLQASSNPIALVQHANPAKPATGPAPSGAEPGVKDAVKGLEDVDMKDVTTDQGPAVGRDERSLVQEDQTAVQP</sequence>
<evidence type="ECO:0000313" key="2">
    <source>
        <dbReference type="EMBL" id="GEM10604.1"/>
    </source>
</evidence>
<organism evidence="2 3">
    <name type="scientific">Rhodotorula toruloides</name>
    <name type="common">Yeast</name>
    <name type="synonym">Rhodosporidium toruloides</name>
    <dbReference type="NCBI Taxonomy" id="5286"/>
    <lineage>
        <taxon>Eukaryota</taxon>
        <taxon>Fungi</taxon>
        <taxon>Dikarya</taxon>
        <taxon>Basidiomycota</taxon>
        <taxon>Pucciniomycotina</taxon>
        <taxon>Microbotryomycetes</taxon>
        <taxon>Sporidiobolales</taxon>
        <taxon>Sporidiobolaceae</taxon>
        <taxon>Rhodotorula</taxon>
    </lineage>
</organism>
<name>A0A511KM64_RHOTO</name>
<protein>
    <submittedName>
        <fullName evidence="2">Uncharacterized protein</fullName>
    </submittedName>
</protein>
<reference evidence="2 3" key="1">
    <citation type="submission" date="2019-07" db="EMBL/GenBank/DDBJ databases">
        <title>Rhodotorula toruloides NBRC10032 genome sequencing.</title>
        <authorList>
            <person name="Shida Y."/>
            <person name="Takaku H."/>
            <person name="Ogasawara W."/>
            <person name="Mori K."/>
        </authorList>
    </citation>
    <scope>NUCLEOTIDE SEQUENCE [LARGE SCALE GENOMIC DNA]</scope>
    <source>
        <strain evidence="2 3">NBRC10032</strain>
    </source>
</reference>
<evidence type="ECO:0000256" key="1">
    <source>
        <dbReference type="SAM" id="MobiDB-lite"/>
    </source>
</evidence>
<gene>
    <name evidence="2" type="ORF">Rt10032_c11g4621</name>
</gene>
<evidence type="ECO:0000313" key="3">
    <source>
        <dbReference type="Proteomes" id="UP000321518"/>
    </source>
</evidence>
<dbReference type="Proteomes" id="UP000321518">
    <property type="component" value="Unassembled WGS sequence"/>
</dbReference>
<feature type="compositionally biased region" description="Basic and acidic residues" evidence="1">
    <location>
        <begin position="198"/>
        <end position="215"/>
    </location>
</feature>
<dbReference type="AlphaFoldDB" id="A0A511KM64"/>
<comment type="caution">
    <text evidence="2">The sequence shown here is derived from an EMBL/GenBank/DDBJ whole genome shotgun (WGS) entry which is preliminary data.</text>
</comment>
<accession>A0A511KM64</accession>
<feature type="region of interest" description="Disordered" evidence="1">
    <location>
        <begin position="182"/>
        <end position="239"/>
    </location>
</feature>
<dbReference type="EMBL" id="BJWK01000011">
    <property type="protein sequence ID" value="GEM10604.1"/>
    <property type="molecule type" value="Genomic_DNA"/>
</dbReference>